<dbReference type="Gene3D" id="2.60.120.10">
    <property type="entry name" value="Jelly Rolls"/>
    <property type="match status" value="1"/>
</dbReference>
<name>A0ABY6IPU2_9HYPH</name>
<sequence length="107" mass="11659">MALAHVEPGASRNLLHEPQTAKSTALVKTDAFEAINLVVPQGRIIAPHDVEGPITLYCIKGRVALVLEEKEVEMQTGDWLHLEGGITHGLRGVEEARLILTIIYVQG</sequence>
<dbReference type="SUPFAM" id="SSF51182">
    <property type="entry name" value="RmlC-like cupins"/>
    <property type="match status" value="1"/>
</dbReference>
<evidence type="ECO:0000313" key="2">
    <source>
        <dbReference type="EMBL" id="UYQ72634.1"/>
    </source>
</evidence>
<dbReference type="InterPro" id="IPR013096">
    <property type="entry name" value="Cupin_2"/>
</dbReference>
<dbReference type="EMBL" id="CP107716">
    <property type="protein sequence ID" value="UYQ72634.1"/>
    <property type="molecule type" value="Genomic_DNA"/>
</dbReference>
<gene>
    <name evidence="2" type="ORF">OF122_02285</name>
</gene>
<dbReference type="InterPro" id="IPR014710">
    <property type="entry name" value="RmlC-like_jellyroll"/>
</dbReference>
<dbReference type="Pfam" id="PF07883">
    <property type="entry name" value="Cupin_2"/>
    <property type="match status" value="1"/>
</dbReference>
<keyword evidence="3" id="KW-1185">Reference proteome</keyword>
<dbReference type="PANTHER" id="PTHR37694:SF1">
    <property type="entry name" value="SLR8022 PROTEIN"/>
    <property type="match status" value="1"/>
</dbReference>
<evidence type="ECO:0000313" key="3">
    <source>
        <dbReference type="Proteomes" id="UP001163882"/>
    </source>
</evidence>
<dbReference type="InterPro" id="IPR011051">
    <property type="entry name" value="RmlC_Cupin_sf"/>
</dbReference>
<protein>
    <submittedName>
        <fullName evidence="2">Cupin domain-containing protein</fullName>
    </submittedName>
</protein>
<dbReference type="Proteomes" id="UP001163882">
    <property type="component" value="Chromosome"/>
</dbReference>
<organism evidence="2 3">
    <name type="scientific">Pelagibacterium flavum</name>
    <dbReference type="NCBI Taxonomy" id="2984530"/>
    <lineage>
        <taxon>Bacteria</taxon>
        <taxon>Pseudomonadati</taxon>
        <taxon>Pseudomonadota</taxon>
        <taxon>Alphaproteobacteria</taxon>
        <taxon>Hyphomicrobiales</taxon>
        <taxon>Devosiaceae</taxon>
        <taxon>Pelagibacterium</taxon>
    </lineage>
</organism>
<evidence type="ECO:0000259" key="1">
    <source>
        <dbReference type="Pfam" id="PF07883"/>
    </source>
</evidence>
<proteinExistence type="predicted"/>
<dbReference type="PANTHER" id="PTHR37694">
    <property type="entry name" value="SLR8022 PROTEIN"/>
    <property type="match status" value="1"/>
</dbReference>
<reference evidence="2" key="1">
    <citation type="submission" date="2022-10" db="EMBL/GenBank/DDBJ databases">
        <title>YIM 151497 complete genome.</title>
        <authorList>
            <person name="Chen X."/>
        </authorList>
    </citation>
    <scope>NUCLEOTIDE SEQUENCE</scope>
    <source>
        <strain evidence="2">YIM 151497</strain>
    </source>
</reference>
<accession>A0ABY6IPU2</accession>
<dbReference type="RefSeq" id="WP_264226246.1">
    <property type="nucleotide sequence ID" value="NZ_CP107716.1"/>
</dbReference>
<feature type="domain" description="Cupin type-2" evidence="1">
    <location>
        <begin position="40"/>
        <end position="101"/>
    </location>
</feature>